<accession>A0A9N8VL07</accession>
<reference evidence="1" key="1">
    <citation type="submission" date="2021-06" db="EMBL/GenBank/DDBJ databases">
        <authorList>
            <person name="Kallberg Y."/>
            <person name="Tangrot J."/>
            <person name="Rosling A."/>
        </authorList>
    </citation>
    <scope>NUCLEOTIDE SEQUENCE</scope>
    <source>
        <strain evidence="1">CL551</strain>
    </source>
</reference>
<organism evidence="1 2">
    <name type="scientific">Acaulospora morrowiae</name>
    <dbReference type="NCBI Taxonomy" id="94023"/>
    <lineage>
        <taxon>Eukaryota</taxon>
        <taxon>Fungi</taxon>
        <taxon>Fungi incertae sedis</taxon>
        <taxon>Mucoromycota</taxon>
        <taxon>Glomeromycotina</taxon>
        <taxon>Glomeromycetes</taxon>
        <taxon>Diversisporales</taxon>
        <taxon>Acaulosporaceae</taxon>
        <taxon>Acaulospora</taxon>
    </lineage>
</organism>
<protein>
    <submittedName>
        <fullName evidence="1">17822_t:CDS:1</fullName>
    </submittedName>
</protein>
<comment type="caution">
    <text evidence="1">The sequence shown here is derived from an EMBL/GenBank/DDBJ whole genome shotgun (WGS) entry which is preliminary data.</text>
</comment>
<dbReference type="AlphaFoldDB" id="A0A9N8VL07"/>
<gene>
    <name evidence="1" type="ORF">AMORRO_LOCUS1307</name>
</gene>
<evidence type="ECO:0000313" key="1">
    <source>
        <dbReference type="EMBL" id="CAG8459114.1"/>
    </source>
</evidence>
<proteinExistence type="predicted"/>
<dbReference type="Proteomes" id="UP000789342">
    <property type="component" value="Unassembled WGS sequence"/>
</dbReference>
<name>A0A9N8VL07_9GLOM</name>
<keyword evidence="2" id="KW-1185">Reference proteome</keyword>
<evidence type="ECO:0000313" key="2">
    <source>
        <dbReference type="Proteomes" id="UP000789342"/>
    </source>
</evidence>
<dbReference type="EMBL" id="CAJVPV010000484">
    <property type="protein sequence ID" value="CAG8459114.1"/>
    <property type="molecule type" value="Genomic_DNA"/>
</dbReference>
<sequence length="237" mass="27828">MTSFLKKQQKIIFGLFEIIKHLDYNIHEVQYRSQEVVIPDLAYQKCLKIILALFPISEKTLISCSKKRKHTKSSLWQVGVTLEEYEERLDKFNICEYSEWINGDVIVYELPSKPHSVLIAAITSEIIKKCLLPYVCDIKRIFVLLKELVPMILRKKGMHASTLKSYECNNQMEDEPWPNLIIEVAYSKNESYILEKVKDFWLRNWSHAQNVIVVKIDKPFEAKHAPLWIQGQTQKNS</sequence>